<feature type="domain" description="SPRY" evidence="1">
    <location>
        <begin position="11"/>
        <end position="89"/>
    </location>
</feature>
<dbReference type="EMBL" id="PDCK01000045">
    <property type="protein sequence ID" value="PRQ21550.1"/>
    <property type="molecule type" value="Genomic_DNA"/>
</dbReference>
<gene>
    <name evidence="2" type="ORF">RchiOBHm_Chr7g0240451</name>
</gene>
<accession>A0A2P6PI03</accession>
<organism evidence="2 3">
    <name type="scientific">Rosa chinensis</name>
    <name type="common">China rose</name>
    <dbReference type="NCBI Taxonomy" id="74649"/>
    <lineage>
        <taxon>Eukaryota</taxon>
        <taxon>Viridiplantae</taxon>
        <taxon>Streptophyta</taxon>
        <taxon>Embryophyta</taxon>
        <taxon>Tracheophyta</taxon>
        <taxon>Spermatophyta</taxon>
        <taxon>Magnoliopsida</taxon>
        <taxon>eudicotyledons</taxon>
        <taxon>Gunneridae</taxon>
        <taxon>Pentapetalae</taxon>
        <taxon>rosids</taxon>
        <taxon>fabids</taxon>
        <taxon>Rosales</taxon>
        <taxon>Rosaceae</taxon>
        <taxon>Rosoideae</taxon>
        <taxon>Rosoideae incertae sedis</taxon>
        <taxon>Rosa</taxon>
    </lineage>
</organism>
<dbReference type="InterPro" id="IPR003877">
    <property type="entry name" value="SPRY_dom"/>
</dbReference>
<proteinExistence type="predicted"/>
<keyword evidence="3" id="KW-1185">Reference proteome</keyword>
<dbReference type="InterPro" id="IPR043136">
    <property type="entry name" value="B30.2/SPRY_sf"/>
</dbReference>
<dbReference type="GO" id="GO:0003723">
    <property type="term" value="F:RNA binding"/>
    <property type="evidence" value="ECO:0007669"/>
    <property type="project" value="TreeGrafter"/>
</dbReference>
<dbReference type="InterPro" id="IPR027417">
    <property type="entry name" value="P-loop_NTPase"/>
</dbReference>
<evidence type="ECO:0000313" key="2">
    <source>
        <dbReference type="EMBL" id="PRQ21550.1"/>
    </source>
</evidence>
<keyword evidence="2" id="KW-0430">Lectin</keyword>
<dbReference type="Gene3D" id="2.60.120.920">
    <property type="match status" value="1"/>
</dbReference>
<dbReference type="InterPro" id="IPR013320">
    <property type="entry name" value="ConA-like_dom_sf"/>
</dbReference>
<dbReference type="Pfam" id="PF00622">
    <property type="entry name" value="SPRY"/>
    <property type="match status" value="1"/>
</dbReference>
<dbReference type="SUPFAM" id="SSF52540">
    <property type="entry name" value="P-loop containing nucleoside triphosphate hydrolases"/>
    <property type="match status" value="1"/>
</dbReference>
<dbReference type="SUPFAM" id="SSF49899">
    <property type="entry name" value="Concanavalin A-like lectins/glucanases"/>
    <property type="match status" value="1"/>
</dbReference>
<dbReference type="STRING" id="74649.A0A2P6PI03"/>
<dbReference type="Gramene" id="PRQ21550">
    <property type="protein sequence ID" value="PRQ21550"/>
    <property type="gene ID" value="RchiOBHm_Chr7g0240451"/>
</dbReference>
<protein>
    <submittedName>
        <fullName evidence="2">Putative SPRY domain, concanavalin A-like lectin/glucanase domain-containing protein</fullName>
    </submittedName>
</protein>
<dbReference type="GO" id="GO:0000380">
    <property type="term" value="P:alternative mRNA splicing, via spliceosome"/>
    <property type="evidence" value="ECO:0007669"/>
    <property type="project" value="TreeGrafter"/>
</dbReference>
<evidence type="ECO:0000313" key="3">
    <source>
        <dbReference type="Proteomes" id="UP000238479"/>
    </source>
</evidence>
<reference evidence="2 3" key="1">
    <citation type="journal article" date="2018" name="Nat. Genet.">
        <title>The Rosa genome provides new insights in the design of modern roses.</title>
        <authorList>
            <person name="Bendahmane M."/>
        </authorList>
    </citation>
    <scope>NUCLEOTIDE SEQUENCE [LARGE SCALE GENOMIC DNA]</scope>
    <source>
        <strain evidence="3">cv. Old Blush</strain>
    </source>
</reference>
<dbReference type="PANTHER" id="PTHR12381:SF56">
    <property type="entry name" value="B30.2_SPRY DOMAIN-CONTAINING PROTEIN-RELATED"/>
    <property type="match status" value="1"/>
</dbReference>
<name>A0A2P6PI03_ROSCH</name>
<dbReference type="Proteomes" id="UP000238479">
    <property type="component" value="Chromosome 7"/>
</dbReference>
<dbReference type="GO" id="GO:0030246">
    <property type="term" value="F:carbohydrate binding"/>
    <property type="evidence" value="ECO:0007669"/>
    <property type="project" value="UniProtKB-KW"/>
</dbReference>
<dbReference type="Gene3D" id="3.40.50.300">
    <property type="entry name" value="P-loop containing nucleotide triphosphate hydrolases"/>
    <property type="match status" value="1"/>
</dbReference>
<comment type="caution">
    <text evidence="2">The sequence shown here is derived from an EMBL/GenBank/DDBJ whole genome shotgun (WGS) entry which is preliminary data.</text>
</comment>
<dbReference type="GO" id="GO:0005634">
    <property type="term" value="C:nucleus"/>
    <property type="evidence" value="ECO:0007669"/>
    <property type="project" value="TreeGrafter"/>
</dbReference>
<dbReference type="PANTHER" id="PTHR12381">
    <property type="entry name" value="HETEROGENEOUS NUCLEAR RIBONUCLEOPROTEIN U FAMILY MEMBER"/>
    <property type="match status" value="1"/>
</dbReference>
<evidence type="ECO:0000259" key="1">
    <source>
        <dbReference type="Pfam" id="PF00622"/>
    </source>
</evidence>
<dbReference type="AlphaFoldDB" id="A0A2P6PI03"/>
<sequence>MEDTDPEDQNLCRVDISRGDNVVGSLGETSHSFGYEGTGKFWNAMRSPCYGEKFGLGDTIVCAVSLEEKPLASISFSKNGKCLGTAMKFNAAMDPEVKNFQWEFAFFPQLLLKNVEVELQFSVEDELVLEDGFKPCLAALRDGNAIGGPVFDDPKDCEMMMMVGMPASGKTTGAKKWVKDHPEKRYVFVGINMVFDQMKIAVVVFPSPEEVKARLLQRFDDLGFLVHAKIMNELLATFVLPVSKDVTCSDEFFDEVMFVELNRDESHNVLEEMKQEESDLNSNDSSPYSCKNFDESYPFSPNYGGSHVLLCPTLSPQYKGAST</sequence>